<dbReference type="Gene3D" id="1.20.1720.10">
    <property type="entry name" value="Multidrug resistance protein D"/>
    <property type="match status" value="1"/>
</dbReference>
<dbReference type="InterPro" id="IPR036259">
    <property type="entry name" value="MFS_trans_sf"/>
</dbReference>
<dbReference type="PATRIC" id="fig|452.5.peg.1707"/>
<dbReference type="PANTHER" id="PTHR23502:SF132">
    <property type="entry name" value="POLYAMINE TRANSPORTER 2-RELATED"/>
    <property type="match status" value="1"/>
</dbReference>
<feature type="transmembrane region" description="Helical" evidence="8">
    <location>
        <begin position="368"/>
        <end position="387"/>
    </location>
</feature>
<proteinExistence type="inferred from homology"/>
<dbReference type="PROSITE" id="PS50850">
    <property type="entry name" value="MFS"/>
    <property type="match status" value="1"/>
</dbReference>
<feature type="transmembrane region" description="Helical" evidence="8">
    <location>
        <begin position="305"/>
        <end position="329"/>
    </location>
</feature>
<organism evidence="10 11">
    <name type="scientific">Legionella spiritensis</name>
    <dbReference type="NCBI Taxonomy" id="452"/>
    <lineage>
        <taxon>Bacteria</taxon>
        <taxon>Pseudomonadati</taxon>
        <taxon>Pseudomonadota</taxon>
        <taxon>Gammaproteobacteria</taxon>
        <taxon>Legionellales</taxon>
        <taxon>Legionellaceae</taxon>
        <taxon>Legionella</taxon>
    </lineage>
</organism>
<evidence type="ECO:0000259" key="9">
    <source>
        <dbReference type="PROSITE" id="PS50850"/>
    </source>
</evidence>
<dbReference type="InterPro" id="IPR020846">
    <property type="entry name" value="MFS_dom"/>
</dbReference>
<name>A0A0W0Z5C0_LEGSP</name>
<evidence type="ECO:0000313" key="10">
    <source>
        <dbReference type="EMBL" id="KTD64031.1"/>
    </source>
</evidence>
<dbReference type="SUPFAM" id="SSF103473">
    <property type="entry name" value="MFS general substrate transporter"/>
    <property type="match status" value="1"/>
</dbReference>
<gene>
    <name evidence="10" type="ORF">Lspi_1550</name>
</gene>
<sequence length="389" mass="43376">MQRKKTPFLYLGALAAFSLLVFDLYQPALPAITRYFNTSHALGQLTLSLFFFIFGISQLVWGPFIDHYGRNKILRYSLYLFLLATIICMLAPNIETLIAGRALQGFAVCCSNVVAFSCSRDEEDSTDRARLLSHIAMIVSVSPIFAPLIGSVIFVYLGWRTTFLFMALGGGLLLLFSRYCLCESPFWRDSPDRLTFKKLLWAYKGLLTHKRLWITIAIITASYSCVMIVVVNIAYLMIDNLGISPTLFSIFFASNGLIMILGNWIGIKIRKHRNLPWNIRFGSRVMVSGSLLTVVLFYLNGLSLVSLAPLLLINLGVTLTNPPTLSLALSDYQHQASTAIALFNTVRMSLSAIIAGIVGSLVVFDEKLFAFSLLFCSIVCMLFSLVCKE</sequence>
<keyword evidence="5 8" id="KW-0812">Transmembrane</keyword>
<dbReference type="EMBL" id="LNYX01000014">
    <property type="protein sequence ID" value="KTD64031.1"/>
    <property type="molecule type" value="Genomic_DNA"/>
</dbReference>
<dbReference type="InterPro" id="IPR004812">
    <property type="entry name" value="Efflux_drug-R_Bcr/CmlA"/>
</dbReference>
<dbReference type="RefSeq" id="WP_065238397.1">
    <property type="nucleotide sequence ID" value="NZ_CAAAII010000001.1"/>
</dbReference>
<evidence type="ECO:0000256" key="3">
    <source>
        <dbReference type="ARBA" id="ARBA00022448"/>
    </source>
</evidence>
<feature type="transmembrane region" description="Helical" evidence="8">
    <location>
        <begin position="40"/>
        <end position="61"/>
    </location>
</feature>
<keyword evidence="8" id="KW-0997">Cell inner membrane</keyword>
<evidence type="ECO:0000256" key="2">
    <source>
        <dbReference type="ARBA" id="ARBA00006236"/>
    </source>
</evidence>
<feature type="transmembrane region" description="Helical" evidence="8">
    <location>
        <begin position="281"/>
        <end position="299"/>
    </location>
</feature>
<dbReference type="Proteomes" id="UP000054877">
    <property type="component" value="Unassembled WGS sequence"/>
</dbReference>
<comment type="caution">
    <text evidence="8">Lacks conserved residue(s) required for the propagation of feature annotation.</text>
</comment>
<feature type="domain" description="Major facilitator superfamily (MFS) profile" evidence="9">
    <location>
        <begin position="1"/>
        <end position="389"/>
    </location>
</feature>
<dbReference type="NCBIfam" id="TIGR00710">
    <property type="entry name" value="efflux_Bcr_CflA"/>
    <property type="match status" value="1"/>
</dbReference>
<dbReference type="AlphaFoldDB" id="A0A0W0Z5C0"/>
<feature type="transmembrane region" description="Helical" evidence="8">
    <location>
        <begin position="212"/>
        <end position="235"/>
    </location>
</feature>
<evidence type="ECO:0000256" key="6">
    <source>
        <dbReference type="ARBA" id="ARBA00022989"/>
    </source>
</evidence>
<dbReference type="GO" id="GO:1990961">
    <property type="term" value="P:xenobiotic detoxification by transmembrane export across the plasma membrane"/>
    <property type="evidence" value="ECO:0007669"/>
    <property type="project" value="InterPro"/>
</dbReference>
<keyword evidence="7 8" id="KW-0472">Membrane</keyword>
<accession>A0A0W0Z5C0</accession>
<evidence type="ECO:0000256" key="4">
    <source>
        <dbReference type="ARBA" id="ARBA00022475"/>
    </source>
</evidence>
<reference evidence="10 11" key="1">
    <citation type="submission" date="2015-11" db="EMBL/GenBank/DDBJ databases">
        <title>Genomic analysis of 38 Legionella species identifies large and diverse effector repertoires.</title>
        <authorList>
            <person name="Burstein D."/>
            <person name="Amaro F."/>
            <person name="Zusman T."/>
            <person name="Lifshitz Z."/>
            <person name="Cohen O."/>
            <person name="Gilbert J.A."/>
            <person name="Pupko T."/>
            <person name="Shuman H.A."/>
            <person name="Segal G."/>
        </authorList>
    </citation>
    <scope>NUCLEOTIDE SEQUENCE [LARGE SCALE GENOMIC DNA]</scope>
    <source>
        <strain evidence="10 11">Mt.St.Helens-9</strain>
    </source>
</reference>
<dbReference type="GO" id="GO:0042910">
    <property type="term" value="F:xenobiotic transmembrane transporter activity"/>
    <property type="evidence" value="ECO:0007669"/>
    <property type="project" value="InterPro"/>
</dbReference>
<dbReference type="GO" id="GO:0005886">
    <property type="term" value="C:plasma membrane"/>
    <property type="evidence" value="ECO:0007669"/>
    <property type="project" value="UniProtKB-SubCell"/>
</dbReference>
<feature type="transmembrane region" description="Helical" evidence="8">
    <location>
        <begin position="247"/>
        <end position="269"/>
    </location>
</feature>
<comment type="caution">
    <text evidence="10">The sequence shown here is derived from an EMBL/GenBank/DDBJ whole genome shotgun (WGS) entry which is preliminary data.</text>
</comment>
<dbReference type="OrthoDB" id="9814303at2"/>
<keyword evidence="11" id="KW-1185">Reference proteome</keyword>
<dbReference type="InterPro" id="IPR011701">
    <property type="entry name" value="MFS"/>
</dbReference>
<protein>
    <recommendedName>
        <fullName evidence="8">Bcr/CflA family efflux transporter</fullName>
    </recommendedName>
</protein>
<comment type="subcellular location">
    <subcellularLocation>
        <location evidence="8">Cell inner membrane</location>
        <topology evidence="8">Multi-pass membrane protein</topology>
    </subcellularLocation>
    <subcellularLocation>
        <location evidence="1">Cell membrane</location>
        <topology evidence="1">Multi-pass membrane protein</topology>
    </subcellularLocation>
</comment>
<evidence type="ECO:0000256" key="7">
    <source>
        <dbReference type="ARBA" id="ARBA00023136"/>
    </source>
</evidence>
<dbReference type="CDD" id="cd17320">
    <property type="entry name" value="MFS_MdfA_MDR_like"/>
    <property type="match status" value="1"/>
</dbReference>
<feature type="transmembrane region" description="Helical" evidence="8">
    <location>
        <begin position="73"/>
        <end position="92"/>
    </location>
</feature>
<evidence type="ECO:0000256" key="8">
    <source>
        <dbReference type="RuleBase" id="RU365088"/>
    </source>
</evidence>
<comment type="similarity">
    <text evidence="2 8">Belongs to the major facilitator superfamily. Bcr/CmlA family.</text>
</comment>
<keyword evidence="6 8" id="KW-1133">Transmembrane helix</keyword>
<dbReference type="STRING" id="452.Lspi_1550"/>
<evidence type="ECO:0000256" key="1">
    <source>
        <dbReference type="ARBA" id="ARBA00004651"/>
    </source>
</evidence>
<keyword evidence="3 8" id="KW-0813">Transport</keyword>
<evidence type="ECO:0000313" key="11">
    <source>
        <dbReference type="Proteomes" id="UP000054877"/>
    </source>
</evidence>
<feature type="transmembrane region" description="Helical" evidence="8">
    <location>
        <begin position="341"/>
        <end position="362"/>
    </location>
</feature>
<dbReference type="Pfam" id="PF07690">
    <property type="entry name" value="MFS_1"/>
    <property type="match status" value="1"/>
</dbReference>
<feature type="transmembrane region" description="Helical" evidence="8">
    <location>
        <begin position="131"/>
        <end position="157"/>
    </location>
</feature>
<evidence type="ECO:0000256" key="5">
    <source>
        <dbReference type="ARBA" id="ARBA00022692"/>
    </source>
</evidence>
<dbReference type="PANTHER" id="PTHR23502">
    <property type="entry name" value="MAJOR FACILITATOR SUPERFAMILY"/>
    <property type="match status" value="1"/>
</dbReference>
<keyword evidence="4" id="KW-1003">Cell membrane</keyword>